<dbReference type="Proteomes" id="UP000310334">
    <property type="component" value="Unassembled WGS sequence"/>
</dbReference>
<dbReference type="OrthoDB" id="2355635at2"/>
<keyword evidence="4" id="KW-1133">Transmembrane helix</keyword>
<evidence type="ECO:0000256" key="1">
    <source>
        <dbReference type="ARBA" id="ARBA00004651"/>
    </source>
</evidence>
<evidence type="ECO:0000313" key="7">
    <source>
        <dbReference type="Proteomes" id="UP000310334"/>
    </source>
</evidence>
<evidence type="ECO:0000256" key="4">
    <source>
        <dbReference type="ARBA" id="ARBA00022989"/>
    </source>
</evidence>
<evidence type="ECO:0000256" key="2">
    <source>
        <dbReference type="ARBA" id="ARBA00022475"/>
    </source>
</evidence>
<protein>
    <submittedName>
        <fullName evidence="6">ATP synthase subunit I</fullName>
    </submittedName>
</protein>
<evidence type="ECO:0000256" key="5">
    <source>
        <dbReference type="ARBA" id="ARBA00023136"/>
    </source>
</evidence>
<organism evidence="6 7">
    <name type="scientific">Metabacillus sediminilitoris</name>
    <dbReference type="NCBI Taxonomy" id="2567941"/>
    <lineage>
        <taxon>Bacteria</taxon>
        <taxon>Bacillati</taxon>
        <taxon>Bacillota</taxon>
        <taxon>Bacilli</taxon>
        <taxon>Bacillales</taxon>
        <taxon>Bacillaceae</taxon>
        <taxon>Metabacillus</taxon>
    </lineage>
</organism>
<evidence type="ECO:0000313" key="6">
    <source>
        <dbReference type="EMBL" id="THF76995.1"/>
    </source>
</evidence>
<comment type="subcellular location">
    <subcellularLocation>
        <location evidence="1">Cell membrane</location>
        <topology evidence="1">Multi-pass membrane protein</topology>
    </subcellularLocation>
</comment>
<keyword evidence="3" id="KW-0812">Transmembrane</keyword>
<dbReference type="RefSeq" id="WP_136357140.1">
    <property type="nucleotide sequence ID" value="NZ_CP046266.1"/>
</dbReference>
<comment type="caution">
    <text evidence="6">The sequence shown here is derived from an EMBL/GenBank/DDBJ whole genome shotgun (WGS) entry which is preliminary data.</text>
</comment>
<dbReference type="AlphaFoldDB" id="A0A4S4BQ06"/>
<keyword evidence="7" id="KW-1185">Reference proteome</keyword>
<accession>A0A4S4BQ06</accession>
<dbReference type="EMBL" id="SSNT01000017">
    <property type="protein sequence ID" value="THF76995.1"/>
    <property type="molecule type" value="Genomic_DNA"/>
</dbReference>
<evidence type="ECO:0000256" key="3">
    <source>
        <dbReference type="ARBA" id="ARBA00022692"/>
    </source>
</evidence>
<dbReference type="InterPro" id="IPR005598">
    <property type="entry name" value="ATP_synth_I"/>
</dbReference>
<keyword evidence="2" id="KW-1003">Cell membrane</keyword>
<name>A0A4S4BQ06_9BACI</name>
<sequence length="122" mass="14246">MYDIHLMYRRYRSYIFYLLSIYVIGWAATEYQPVFLGLILGTSVSLYHLWVMVRKNVQFGRALQENRKIRSLGTASRFATAGIATLITLKFPEMFHLVSLVIGIMTIYIVIMIDYVIQQLRA</sequence>
<dbReference type="PANTHER" id="PTHR40035:SF1">
    <property type="entry name" value="ATP SYNTHASE PROTEIN I"/>
    <property type="match status" value="1"/>
</dbReference>
<gene>
    <name evidence="6" type="ORF">E6W99_20135</name>
</gene>
<proteinExistence type="predicted"/>
<keyword evidence="5" id="KW-0472">Membrane</keyword>
<dbReference type="InterPro" id="IPR039072">
    <property type="entry name" value="ATP_synth_I_Bacilli"/>
</dbReference>
<reference evidence="6 7" key="1">
    <citation type="submission" date="2019-04" db="EMBL/GenBank/DDBJ databases">
        <title>Bacillus sediminilitoris sp. nov., isolated from a tidal flat sediment on the East China Sea.</title>
        <authorList>
            <person name="Wei Y."/>
            <person name="Mao H."/>
            <person name="Fang J."/>
        </authorList>
    </citation>
    <scope>NUCLEOTIDE SEQUENCE [LARGE SCALE GENOMIC DNA]</scope>
    <source>
        <strain evidence="6 7">DSL-17</strain>
    </source>
</reference>
<dbReference type="Pfam" id="PF03899">
    <property type="entry name" value="ATP-synt_I"/>
    <property type="match status" value="1"/>
</dbReference>
<dbReference type="PANTHER" id="PTHR40035">
    <property type="entry name" value="ATP SYNTHASE PROTEIN I"/>
    <property type="match status" value="1"/>
</dbReference>
<dbReference type="GO" id="GO:0005886">
    <property type="term" value="C:plasma membrane"/>
    <property type="evidence" value="ECO:0007669"/>
    <property type="project" value="UniProtKB-SubCell"/>
</dbReference>